<protein>
    <submittedName>
        <fullName evidence="1">Uncharacterized protein</fullName>
    </submittedName>
</protein>
<evidence type="ECO:0000313" key="1">
    <source>
        <dbReference type="EMBL" id="WMV42144.1"/>
    </source>
</evidence>
<organism evidence="1 2">
    <name type="scientific">Solanum verrucosum</name>
    <dbReference type="NCBI Taxonomy" id="315347"/>
    <lineage>
        <taxon>Eukaryota</taxon>
        <taxon>Viridiplantae</taxon>
        <taxon>Streptophyta</taxon>
        <taxon>Embryophyta</taxon>
        <taxon>Tracheophyta</taxon>
        <taxon>Spermatophyta</taxon>
        <taxon>Magnoliopsida</taxon>
        <taxon>eudicotyledons</taxon>
        <taxon>Gunneridae</taxon>
        <taxon>Pentapetalae</taxon>
        <taxon>asterids</taxon>
        <taxon>lamiids</taxon>
        <taxon>Solanales</taxon>
        <taxon>Solanaceae</taxon>
        <taxon>Solanoideae</taxon>
        <taxon>Solaneae</taxon>
        <taxon>Solanum</taxon>
    </lineage>
</organism>
<sequence length="26" mass="2997">MLILCFWCNQIRSNDPVSITDVLDSL</sequence>
<gene>
    <name evidence="1" type="ORF">MTR67_035529</name>
</gene>
<reference evidence="1" key="1">
    <citation type="submission" date="2023-08" db="EMBL/GenBank/DDBJ databases">
        <title>A de novo genome assembly of Solanum verrucosum Schlechtendal, a Mexican diploid species geographically isolated from the other diploid A-genome species in potato relatives.</title>
        <authorList>
            <person name="Hosaka K."/>
        </authorList>
    </citation>
    <scope>NUCLEOTIDE SEQUENCE</scope>
    <source>
        <tissue evidence="1">Young leaves</tissue>
    </source>
</reference>
<dbReference type="EMBL" id="CP133619">
    <property type="protein sequence ID" value="WMV42144.1"/>
    <property type="molecule type" value="Genomic_DNA"/>
</dbReference>
<dbReference type="Proteomes" id="UP001234989">
    <property type="component" value="Chromosome 8"/>
</dbReference>
<dbReference type="AlphaFoldDB" id="A0AAF0UAB9"/>
<keyword evidence="2" id="KW-1185">Reference proteome</keyword>
<name>A0AAF0UAB9_SOLVR</name>
<evidence type="ECO:0000313" key="2">
    <source>
        <dbReference type="Proteomes" id="UP001234989"/>
    </source>
</evidence>
<accession>A0AAF0UAB9</accession>
<proteinExistence type="predicted"/>